<evidence type="ECO:0000259" key="1">
    <source>
        <dbReference type="Pfam" id="PF13976"/>
    </source>
</evidence>
<dbReference type="InterPro" id="IPR025724">
    <property type="entry name" value="GAG-pre-integrase_dom"/>
</dbReference>
<protein>
    <submittedName>
        <fullName evidence="2">Retrovirus-related Pol polyprotein from transposon TNT 1-94</fullName>
    </submittedName>
</protein>
<organism evidence="2 3">
    <name type="scientific">Cajanus cajan</name>
    <name type="common">Pigeon pea</name>
    <name type="synonym">Cajanus indicus</name>
    <dbReference type="NCBI Taxonomy" id="3821"/>
    <lineage>
        <taxon>Eukaryota</taxon>
        <taxon>Viridiplantae</taxon>
        <taxon>Streptophyta</taxon>
        <taxon>Embryophyta</taxon>
        <taxon>Tracheophyta</taxon>
        <taxon>Spermatophyta</taxon>
        <taxon>Magnoliopsida</taxon>
        <taxon>eudicotyledons</taxon>
        <taxon>Gunneridae</taxon>
        <taxon>Pentapetalae</taxon>
        <taxon>rosids</taxon>
        <taxon>fabids</taxon>
        <taxon>Fabales</taxon>
        <taxon>Fabaceae</taxon>
        <taxon>Papilionoideae</taxon>
        <taxon>50 kb inversion clade</taxon>
        <taxon>NPAAA clade</taxon>
        <taxon>indigoferoid/millettioid clade</taxon>
        <taxon>Phaseoleae</taxon>
        <taxon>Cajanus</taxon>
    </lineage>
</organism>
<dbReference type="EMBL" id="KQ483645">
    <property type="protein sequence ID" value="KYP43963.1"/>
    <property type="molecule type" value="Genomic_DNA"/>
</dbReference>
<accession>A0A151RN85</accession>
<dbReference type="Pfam" id="PF13976">
    <property type="entry name" value="gag_pre-integrs"/>
    <property type="match status" value="1"/>
</dbReference>
<dbReference type="Proteomes" id="UP000075243">
    <property type="component" value="Unassembled WGS sequence"/>
</dbReference>
<dbReference type="OMA" id="GHPLESC"/>
<dbReference type="AlphaFoldDB" id="A0A151RN85"/>
<name>A0A151RN85_CAJCA</name>
<gene>
    <name evidence="2" type="ORF">KK1_034547</name>
</gene>
<dbReference type="Gramene" id="C.cajan_32410.t">
    <property type="protein sequence ID" value="C.cajan_32410.t.cds1"/>
    <property type="gene ID" value="C.cajan_32410"/>
</dbReference>
<evidence type="ECO:0000313" key="3">
    <source>
        <dbReference type="Proteomes" id="UP000075243"/>
    </source>
</evidence>
<reference evidence="2" key="1">
    <citation type="journal article" date="2012" name="Nat. Biotechnol.">
        <title>Draft genome sequence of pigeonpea (Cajanus cajan), an orphan legume crop of resource-poor farmers.</title>
        <authorList>
            <person name="Varshney R.K."/>
            <person name="Chen W."/>
            <person name="Li Y."/>
            <person name="Bharti A.K."/>
            <person name="Saxena R.K."/>
            <person name="Schlueter J.A."/>
            <person name="Donoghue M.T."/>
            <person name="Azam S."/>
            <person name="Fan G."/>
            <person name="Whaley A.M."/>
            <person name="Farmer A.D."/>
            <person name="Sheridan J."/>
            <person name="Iwata A."/>
            <person name="Tuteja R."/>
            <person name="Penmetsa R.V."/>
            <person name="Wu W."/>
            <person name="Upadhyaya H.D."/>
            <person name="Yang S.P."/>
            <person name="Shah T."/>
            <person name="Saxena K.B."/>
            <person name="Michael T."/>
            <person name="McCombie W.R."/>
            <person name="Yang B."/>
            <person name="Zhang G."/>
            <person name="Yang H."/>
            <person name="Wang J."/>
            <person name="Spillane C."/>
            <person name="Cook D.R."/>
            <person name="May G.D."/>
            <person name="Xu X."/>
            <person name="Jackson S.A."/>
        </authorList>
    </citation>
    <scope>NUCLEOTIDE SEQUENCE [LARGE SCALE GENOMIC DNA]</scope>
</reference>
<evidence type="ECO:0000313" key="2">
    <source>
        <dbReference type="EMBL" id="KYP43963.1"/>
    </source>
</evidence>
<sequence>MNVVQNENKELWHRHLGHMCKKGLEILAKKSPSTNRGHPLESCEDCLMGNQHKVSFKTSYGVRRRK</sequence>
<keyword evidence="3" id="KW-1185">Reference proteome</keyword>
<proteinExistence type="predicted"/>
<feature type="domain" description="GAG-pre-integrase" evidence="1">
    <location>
        <begin position="9"/>
        <end position="51"/>
    </location>
</feature>